<evidence type="ECO:0000313" key="1">
    <source>
        <dbReference type="EMBL" id="MFC7236178.1"/>
    </source>
</evidence>
<dbReference type="AlphaFoldDB" id="A0ABD5ZRW5"/>
<proteinExistence type="predicted"/>
<protein>
    <recommendedName>
        <fullName evidence="3">Small CPxCG-related zinc finger protein</fullName>
    </recommendedName>
</protein>
<name>A0ABD5ZRW5_9EURY</name>
<sequence length="67" mass="7233">MERRCPDCGVTMEPITLKSNGGYELQAVSDENRGGILGSLGMKERLDLETVACPECGLVRLYAGAEE</sequence>
<dbReference type="GeneID" id="79267889"/>
<dbReference type="Proteomes" id="UP001596398">
    <property type="component" value="Unassembled WGS sequence"/>
</dbReference>
<evidence type="ECO:0000313" key="2">
    <source>
        <dbReference type="Proteomes" id="UP001596398"/>
    </source>
</evidence>
<reference evidence="1 2" key="1">
    <citation type="journal article" date="2019" name="Int. J. Syst. Evol. Microbiol.">
        <title>The Global Catalogue of Microorganisms (GCM) 10K type strain sequencing project: providing services to taxonomists for standard genome sequencing and annotation.</title>
        <authorList>
            <consortium name="The Broad Institute Genomics Platform"/>
            <consortium name="The Broad Institute Genome Sequencing Center for Infectious Disease"/>
            <person name="Wu L."/>
            <person name="Ma J."/>
        </authorList>
    </citation>
    <scope>NUCLEOTIDE SEQUENCE [LARGE SCALE GENOMIC DNA]</scope>
    <source>
        <strain evidence="1 2">DT85</strain>
    </source>
</reference>
<organism evidence="1 2">
    <name type="scientific">Halosegnis marinus</name>
    <dbReference type="NCBI Taxonomy" id="3034023"/>
    <lineage>
        <taxon>Archaea</taxon>
        <taxon>Methanobacteriati</taxon>
        <taxon>Methanobacteriota</taxon>
        <taxon>Stenosarchaea group</taxon>
        <taxon>Halobacteria</taxon>
        <taxon>Halobacteriales</taxon>
        <taxon>Natronomonadaceae</taxon>
        <taxon>Halosegnis</taxon>
    </lineage>
</organism>
<comment type="caution">
    <text evidence="1">The sequence shown here is derived from an EMBL/GenBank/DDBJ whole genome shotgun (WGS) entry which is preliminary data.</text>
</comment>
<dbReference type="EMBL" id="JBHTAP010000001">
    <property type="protein sequence ID" value="MFC7236178.1"/>
    <property type="molecule type" value="Genomic_DNA"/>
</dbReference>
<evidence type="ECO:0008006" key="3">
    <source>
        <dbReference type="Google" id="ProtNLM"/>
    </source>
</evidence>
<keyword evidence="2" id="KW-1185">Reference proteome</keyword>
<gene>
    <name evidence="1" type="ORF">ACFQJ4_12715</name>
</gene>
<dbReference type="RefSeq" id="WP_276234333.1">
    <property type="nucleotide sequence ID" value="NZ_CP119802.1"/>
</dbReference>
<accession>A0ABD5ZRW5</accession>